<keyword evidence="1" id="KW-0175">Coiled coil</keyword>
<dbReference type="PANTHER" id="PTHR43441">
    <property type="entry name" value="RIBOSOMAL-PROTEIN-SERINE ACETYLTRANSFERASE"/>
    <property type="match status" value="1"/>
</dbReference>
<dbReference type="InterPro" id="IPR051908">
    <property type="entry name" value="Ribosomal_N-acetyltransferase"/>
</dbReference>
<dbReference type="PANTHER" id="PTHR43441:SF2">
    <property type="entry name" value="FAMILY ACETYLTRANSFERASE, PUTATIVE (AFU_ORTHOLOGUE AFUA_7G00850)-RELATED"/>
    <property type="match status" value="1"/>
</dbReference>
<keyword evidence="2" id="KW-1133">Transmembrane helix</keyword>
<proteinExistence type="predicted"/>
<evidence type="ECO:0000256" key="2">
    <source>
        <dbReference type="SAM" id="Phobius"/>
    </source>
</evidence>
<dbReference type="Gene3D" id="3.40.630.30">
    <property type="match status" value="1"/>
</dbReference>
<organism evidence="3 4">
    <name type="scientific">Skeletonema marinoi</name>
    <dbReference type="NCBI Taxonomy" id="267567"/>
    <lineage>
        <taxon>Eukaryota</taxon>
        <taxon>Sar</taxon>
        <taxon>Stramenopiles</taxon>
        <taxon>Ochrophyta</taxon>
        <taxon>Bacillariophyta</taxon>
        <taxon>Coscinodiscophyceae</taxon>
        <taxon>Thalassiosirophycidae</taxon>
        <taxon>Thalassiosirales</taxon>
        <taxon>Skeletonemataceae</taxon>
        <taxon>Skeletonema</taxon>
        <taxon>Skeletonema marinoi-dohrnii complex</taxon>
    </lineage>
</organism>
<reference evidence="3" key="1">
    <citation type="submission" date="2023-06" db="EMBL/GenBank/DDBJ databases">
        <title>Survivors Of The Sea: Transcriptome response of Skeletonema marinoi to long-term dormancy.</title>
        <authorList>
            <person name="Pinder M.I.M."/>
            <person name="Kourtchenko O."/>
            <person name="Robertson E.K."/>
            <person name="Larsson T."/>
            <person name="Maumus F."/>
            <person name="Osuna-Cruz C.M."/>
            <person name="Vancaester E."/>
            <person name="Stenow R."/>
            <person name="Vandepoele K."/>
            <person name="Ploug H."/>
            <person name="Bruchert V."/>
            <person name="Godhe A."/>
            <person name="Topel M."/>
        </authorList>
    </citation>
    <scope>NUCLEOTIDE SEQUENCE</scope>
    <source>
        <strain evidence="3">R05AC</strain>
    </source>
</reference>
<dbReference type="GO" id="GO:1990189">
    <property type="term" value="F:protein N-terminal-serine acetyltransferase activity"/>
    <property type="evidence" value="ECO:0007669"/>
    <property type="project" value="TreeGrafter"/>
</dbReference>
<dbReference type="SUPFAM" id="SSF55729">
    <property type="entry name" value="Acyl-CoA N-acyltransferases (Nat)"/>
    <property type="match status" value="1"/>
</dbReference>
<sequence>MASTTTIPSSELTDLQKLLNAFSHITSITSPTDILAAFGLLDMPAAQKYGIIFGCLTFTITVIAVISLLYLGGSFKRIEEQAKSGELVTAPDSVTQRRRRPLLLERLLEGREWMMQTNYGGQLNSSTKKDEYTNLTKMLMTTAPSDKSEMSKEYEENYIKAYKRCQDKPGGAILGGRPNHRFEAYARAFAGCGSRTSLNYRWSYARMYESMAGESHKSDERYESLYKERPHDIIGKTCRLEPLLASRHSKELWEITSGNACNEHKAYNPDEVWGFLDCGPFKNEQALKESDVFQLEHTAAGFAIVEFVTDRLVGVVHLSKDDPKNLSVQLDLPIVKPTSDGSIEQLEACFLLLDRLFAYGYRRIQICVDALDVRGKRLPQRLGFTQEGQIPKHMIVKDANRDSIIYGMLNSDWDKGARSFLLKKLHGAAFEKADAAIVAKEEAVEDQEQKLREKKEAEAKANTK</sequence>
<evidence type="ECO:0000256" key="1">
    <source>
        <dbReference type="SAM" id="Coils"/>
    </source>
</evidence>
<dbReference type="GO" id="GO:0008999">
    <property type="term" value="F:protein-N-terminal-alanine acetyltransferase activity"/>
    <property type="evidence" value="ECO:0007669"/>
    <property type="project" value="TreeGrafter"/>
</dbReference>
<gene>
    <name evidence="3" type="ORF">QTG54_007845</name>
</gene>
<accession>A0AAD8Y9C6</accession>
<evidence type="ECO:0000313" key="4">
    <source>
        <dbReference type="Proteomes" id="UP001224775"/>
    </source>
</evidence>
<keyword evidence="2" id="KW-0812">Transmembrane</keyword>
<dbReference type="EMBL" id="JATAAI010000013">
    <property type="protein sequence ID" value="KAK1741367.1"/>
    <property type="molecule type" value="Genomic_DNA"/>
</dbReference>
<comment type="caution">
    <text evidence="3">The sequence shown here is derived from an EMBL/GenBank/DDBJ whole genome shotgun (WGS) entry which is preliminary data.</text>
</comment>
<dbReference type="Proteomes" id="UP001224775">
    <property type="component" value="Unassembled WGS sequence"/>
</dbReference>
<keyword evidence="3" id="KW-0808">Transferase</keyword>
<dbReference type="EC" id="2.3.1.-" evidence="3"/>
<keyword evidence="3" id="KW-0012">Acyltransferase</keyword>
<feature type="transmembrane region" description="Helical" evidence="2">
    <location>
        <begin position="49"/>
        <end position="71"/>
    </location>
</feature>
<feature type="coiled-coil region" evidence="1">
    <location>
        <begin position="430"/>
        <end position="464"/>
    </location>
</feature>
<evidence type="ECO:0000313" key="3">
    <source>
        <dbReference type="EMBL" id="KAK1741367.1"/>
    </source>
</evidence>
<keyword evidence="2" id="KW-0472">Membrane</keyword>
<dbReference type="InterPro" id="IPR016181">
    <property type="entry name" value="Acyl_CoA_acyltransferase"/>
</dbReference>
<keyword evidence="4" id="KW-1185">Reference proteome</keyword>
<protein>
    <submittedName>
        <fullName evidence="3">Ribosomal-protein-serine acetyltransferase</fullName>
        <ecNumber evidence="3">2.3.1.-</ecNumber>
    </submittedName>
</protein>
<name>A0AAD8Y9C6_9STRA</name>
<dbReference type="AlphaFoldDB" id="A0AAD8Y9C6"/>